<dbReference type="PRINTS" id="PR01021">
    <property type="entry name" value="OMPADOMAIN"/>
</dbReference>
<evidence type="ECO:0000256" key="5">
    <source>
        <dbReference type="SAM" id="SignalP"/>
    </source>
</evidence>
<evidence type="ECO:0000259" key="6">
    <source>
        <dbReference type="PROSITE" id="PS51123"/>
    </source>
</evidence>
<dbReference type="KEGG" id="tao:THIAE_06075"/>
<dbReference type="NCBIfam" id="TIGR03748">
    <property type="entry name" value="conj_PilL"/>
    <property type="match status" value="1"/>
</dbReference>
<evidence type="ECO:0000256" key="1">
    <source>
        <dbReference type="ARBA" id="ARBA00004442"/>
    </source>
</evidence>
<dbReference type="PANTHER" id="PTHR30329:SF21">
    <property type="entry name" value="LIPOPROTEIN YIAD-RELATED"/>
    <property type="match status" value="1"/>
</dbReference>
<keyword evidence="5" id="KW-0732">Signal</keyword>
<protein>
    <recommendedName>
        <fullName evidence="6">OmpA-like domain-containing protein</fullName>
    </recommendedName>
</protein>
<dbReference type="AlphaFoldDB" id="W0DWM2"/>
<sequence length="258" mass="28644">MKIKTALLAALIASNASLVFADERIGRYTSATPGPAPYQTNLLSSVIHLTLPREINRIGDAYTVLLSESGYRLSSEQDPNIHQLFNQPVPAVHRQIGPMQLIQALEVLAGEQWMININPVLRTISFELRDEYRHFLDGVESTGCFANQVKSFIPLHFDTNSVALQPRHKTLIDALVSDLRLNPDAKINIRGFSDPIGSDEAKMTISLQRALSVANQIEDMGLKPQILSVKGMGHVDEKHDLPYAQQRVVEIEVLGCNK</sequence>
<evidence type="ECO:0000256" key="4">
    <source>
        <dbReference type="PROSITE-ProRule" id="PRU00473"/>
    </source>
</evidence>
<dbReference type="STRING" id="717772.THIAE_06075"/>
<feature type="chain" id="PRO_5004787296" description="OmpA-like domain-containing protein" evidence="5">
    <location>
        <begin position="22"/>
        <end position="258"/>
    </location>
</feature>
<feature type="domain" description="OmpA-like" evidence="6">
    <location>
        <begin position="144"/>
        <end position="258"/>
    </location>
</feature>
<accession>W0DWM2</accession>
<dbReference type="eggNOG" id="COG3266">
    <property type="taxonomic scope" value="Bacteria"/>
</dbReference>
<dbReference type="InterPro" id="IPR022260">
    <property type="entry name" value="Integr_conj_element_PilL"/>
</dbReference>
<keyword evidence="8" id="KW-1185">Reference proteome</keyword>
<dbReference type="PROSITE" id="PS51123">
    <property type="entry name" value="OMPA_2"/>
    <property type="match status" value="1"/>
</dbReference>
<gene>
    <name evidence="7" type="ORF">THIAE_06075</name>
</gene>
<dbReference type="EMBL" id="CP007030">
    <property type="protein sequence ID" value="AHF01394.1"/>
    <property type="molecule type" value="Genomic_DNA"/>
</dbReference>
<dbReference type="CDD" id="cd07185">
    <property type="entry name" value="OmpA_C-like"/>
    <property type="match status" value="1"/>
</dbReference>
<dbReference type="InterPro" id="IPR006664">
    <property type="entry name" value="OMP_bac"/>
</dbReference>
<dbReference type="GO" id="GO:0009279">
    <property type="term" value="C:cell outer membrane"/>
    <property type="evidence" value="ECO:0007669"/>
    <property type="project" value="UniProtKB-SubCell"/>
</dbReference>
<dbReference type="HOGENOM" id="CLU_1077421_0_0_6"/>
<dbReference type="SUPFAM" id="SSF103088">
    <property type="entry name" value="OmpA-like"/>
    <property type="match status" value="1"/>
</dbReference>
<dbReference type="InterPro" id="IPR050330">
    <property type="entry name" value="Bact_OuterMem_StrucFunc"/>
</dbReference>
<evidence type="ECO:0000256" key="3">
    <source>
        <dbReference type="ARBA" id="ARBA00023237"/>
    </source>
</evidence>
<proteinExistence type="predicted"/>
<evidence type="ECO:0000313" key="8">
    <source>
        <dbReference type="Proteomes" id="UP000005380"/>
    </source>
</evidence>
<dbReference type="InterPro" id="IPR036737">
    <property type="entry name" value="OmpA-like_sf"/>
</dbReference>
<organism evidence="7 8">
    <name type="scientific">Thiomicrospira aerophila AL3</name>
    <dbReference type="NCBI Taxonomy" id="717772"/>
    <lineage>
        <taxon>Bacteria</taxon>
        <taxon>Pseudomonadati</taxon>
        <taxon>Pseudomonadota</taxon>
        <taxon>Gammaproteobacteria</taxon>
        <taxon>Thiotrichales</taxon>
        <taxon>Piscirickettsiaceae</taxon>
        <taxon>Thiomicrospira</taxon>
    </lineage>
</organism>
<evidence type="ECO:0000256" key="2">
    <source>
        <dbReference type="ARBA" id="ARBA00023136"/>
    </source>
</evidence>
<keyword evidence="2 4" id="KW-0472">Membrane</keyword>
<name>W0DWM2_9GAMM</name>
<dbReference type="RefSeq" id="WP_006460496.1">
    <property type="nucleotide sequence ID" value="NZ_CP007030.1"/>
</dbReference>
<dbReference type="Pfam" id="PF00691">
    <property type="entry name" value="OmpA"/>
    <property type="match status" value="1"/>
</dbReference>
<evidence type="ECO:0000313" key="7">
    <source>
        <dbReference type="EMBL" id="AHF01394.1"/>
    </source>
</evidence>
<reference evidence="7 8" key="1">
    <citation type="submission" date="2013-12" db="EMBL/GenBank/DDBJ databases">
        <authorList>
            <consortium name="DOE Joint Genome Institute"/>
            <person name="Kappler U."/>
            <person name="Huntemann M."/>
            <person name="Han J."/>
            <person name="Chen A."/>
            <person name="Kyrpides N."/>
            <person name="Mavromatis K."/>
            <person name="Markowitz V."/>
            <person name="Palaniappan K."/>
            <person name="Ivanova N."/>
            <person name="Schaumberg A."/>
            <person name="Pati A."/>
            <person name="Liolios K."/>
            <person name="Nordberg H.P."/>
            <person name="Cantor M.N."/>
            <person name="Hua S.X."/>
            <person name="Woyke T."/>
        </authorList>
    </citation>
    <scope>NUCLEOTIDE SEQUENCE [LARGE SCALE GENOMIC DNA]</scope>
    <source>
        <strain evidence="8">AL2</strain>
    </source>
</reference>
<keyword evidence="3" id="KW-0998">Cell outer membrane</keyword>
<comment type="subcellular location">
    <subcellularLocation>
        <location evidence="1">Cell outer membrane</location>
    </subcellularLocation>
</comment>
<dbReference type="InterPro" id="IPR006665">
    <property type="entry name" value="OmpA-like"/>
</dbReference>
<feature type="signal peptide" evidence="5">
    <location>
        <begin position="1"/>
        <end position="21"/>
    </location>
</feature>
<dbReference type="Gene3D" id="3.30.1330.60">
    <property type="entry name" value="OmpA-like domain"/>
    <property type="match status" value="1"/>
</dbReference>
<dbReference type="InParanoid" id="W0DWM2"/>
<dbReference type="PANTHER" id="PTHR30329">
    <property type="entry name" value="STATOR ELEMENT OF FLAGELLAR MOTOR COMPLEX"/>
    <property type="match status" value="1"/>
</dbReference>
<dbReference type="eggNOG" id="COG2885">
    <property type="taxonomic scope" value="Bacteria"/>
</dbReference>
<dbReference type="Proteomes" id="UP000005380">
    <property type="component" value="Chromosome"/>
</dbReference>